<feature type="transmembrane region" description="Helical" evidence="1">
    <location>
        <begin position="139"/>
        <end position="159"/>
    </location>
</feature>
<keyword evidence="1" id="KW-0472">Membrane</keyword>
<proteinExistence type="predicted"/>
<name>A0AAD1FIK2_STRIT</name>
<organism evidence="2 4">
    <name type="scientific">Streptococcus intermedius</name>
    <dbReference type="NCBI Taxonomy" id="1338"/>
    <lineage>
        <taxon>Bacteria</taxon>
        <taxon>Bacillati</taxon>
        <taxon>Bacillota</taxon>
        <taxon>Bacilli</taxon>
        <taxon>Lactobacillales</taxon>
        <taxon>Streptococcaceae</taxon>
        <taxon>Streptococcus</taxon>
        <taxon>Streptococcus anginosus group</taxon>
    </lineage>
</organism>
<accession>A0AAD1FIK2</accession>
<dbReference type="RefSeq" id="WP_096362365.1">
    <property type="nucleotide sequence ID" value="NZ_AP014880.1"/>
</dbReference>
<protein>
    <submittedName>
        <fullName evidence="2">Membrane protein</fullName>
    </submittedName>
</protein>
<dbReference type="Proteomes" id="UP000217792">
    <property type="component" value="Chromosome"/>
</dbReference>
<dbReference type="AlphaFoldDB" id="A0AAD1FIK2"/>
<evidence type="ECO:0000313" key="2">
    <source>
        <dbReference type="EMBL" id="BAW16050.1"/>
    </source>
</evidence>
<sequence length="183" mass="21290">MKLKINRKLLVSAFVRSTILFIVLGIISYYLIDIFAANKIQNNNTYRIVQLKSKTQHIGTKNEKTVYTITLSQYDKNKDVFSIPINLETYTKLSWYSSPLKGNFLSSTYVTYTSKVGFGTVDDKIHFISTAPELREKYAHSYCFLIMISYFLTITWIYIVESIDKARLAEDSELVKIYKEENK</sequence>
<gene>
    <name evidence="2" type="ORF">SITYG_00640</name>
    <name evidence="3" type="ORF">SITYG_11140</name>
</gene>
<keyword evidence="1" id="KW-0812">Transmembrane</keyword>
<evidence type="ECO:0000256" key="1">
    <source>
        <dbReference type="SAM" id="Phobius"/>
    </source>
</evidence>
<evidence type="ECO:0000313" key="4">
    <source>
        <dbReference type="Proteomes" id="UP000217792"/>
    </source>
</evidence>
<reference evidence="2 4" key="1">
    <citation type="journal article" date="2017" name="Infect. Immun.">
        <title>Characterization of the Pathogenicity of Streptococcus intermedius TYG1620 Isolated from a Human Brain Abscess Based on the Complete Genome Sequence with Transcriptome Analysis and Transposon Mutagenesis in a Murine Subcutaneous Abscess Model.</title>
        <authorList>
            <person name="Hasegawa N."/>
            <person name="Sekizuka T."/>
            <person name="Sugi Y."/>
            <person name="Kawakami N."/>
            <person name="Ogasawara Y."/>
            <person name="Kato K."/>
            <person name="Yamashita A."/>
            <person name="Takeuchi F."/>
            <person name="Kuroda M."/>
        </authorList>
    </citation>
    <scope>NUCLEOTIDE SEQUENCE [LARGE SCALE GENOMIC DNA]</scope>
    <source>
        <strain evidence="2 4">TYG1620</strain>
    </source>
</reference>
<dbReference type="EMBL" id="AP014880">
    <property type="protein sequence ID" value="BAW16050.1"/>
    <property type="molecule type" value="Genomic_DNA"/>
</dbReference>
<dbReference type="EMBL" id="AP014880">
    <property type="protein sequence ID" value="BAW17093.1"/>
    <property type="molecule type" value="Genomic_DNA"/>
</dbReference>
<keyword evidence="1" id="KW-1133">Transmembrane helix</keyword>
<feature type="transmembrane region" description="Helical" evidence="1">
    <location>
        <begin position="9"/>
        <end position="32"/>
    </location>
</feature>
<evidence type="ECO:0000313" key="3">
    <source>
        <dbReference type="EMBL" id="BAW17093.1"/>
    </source>
</evidence>